<evidence type="ECO:0000313" key="4">
    <source>
        <dbReference type="Proteomes" id="UP001449225"/>
    </source>
</evidence>
<protein>
    <submittedName>
        <fullName evidence="3">Esterase-like activity of phytase family protein</fullName>
    </submittedName>
</protein>
<dbReference type="Pfam" id="PF13449">
    <property type="entry name" value="Phytase-like"/>
    <property type="match status" value="1"/>
</dbReference>
<dbReference type="InterPro" id="IPR027372">
    <property type="entry name" value="Phytase-like_dom"/>
</dbReference>
<keyword evidence="4" id="KW-1185">Reference proteome</keyword>
<evidence type="ECO:0000313" key="3">
    <source>
        <dbReference type="EMBL" id="MEM5536456.1"/>
    </source>
</evidence>
<dbReference type="Gene3D" id="2.130.10.10">
    <property type="entry name" value="YVTN repeat-like/Quinoprotein amine dehydrogenase"/>
    <property type="match status" value="1"/>
</dbReference>
<dbReference type="SUPFAM" id="SSF51004">
    <property type="entry name" value="C-terminal (heme d1) domain of cytochrome cd1-nitrite reductase"/>
    <property type="match status" value="1"/>
</dbReference>
<dbReference type="Proteomes" id="UP001449225">
    <property type="component" value="Unassembled WGS sequence"/>
</dbReference>
<sequence length="723" mass="77899">MFRHPGKHTLIALALASAAVTAQADTFNRIATFANIHNLPAGSDVTTETSAEIIAATHDGNSLVYSDSPLGGIGFIDIKNASKPKPGGFVSLNGEPTSVAVTTNTVLAGVNTSESYTKPSGKLVSLTLTDHKISQSCDLGGQPDSVAVSKDEKYVAVAIENERDEDLNDGALPQLPAGFLTIFPLKNGQPMCDQMKKVELTGLAAIGSEDPEPEFVDFNDNNEIVVTLQENNHIVIVAAESGKVINHFSAGSAELTMIDTKKDKAFDFSQTQTRLREPDSVKWIDSDRFVTANEGDFQGGSRGFTIFHKNGDVMYESGSDFEHKVIATGHYPDKRSGKKGNEPEGVAIGTFGDETYIFILSERASMIGVYRDTGKAPEFIQMLPSGIAPESAVTIPSRNLLISANEKDLIKDKGPRAHVMIYELSDKEAAYPQLISQQNSEGMPIGWGALSGLTADPKTAGKLFAVNDSFYANQPTIFTIDATQKPAIITQAMTVTRNGKPAKKLDLEGISIDGENGFWLASEGNAKKEVPHAIYHVTPNGEIDKTINFPASLLTHQQRFGAEGITQVGDTLWIAIQREWSDDPKGRVKLLAYNLKTEQWGAVHYPLEKATSGWVGLSEITAYNGALYIIERDNQLDENATIKQLCKVNLAGLKPAPIGGKLPVVTKEQVRNFIPDLKSLNGYVTDKIEGFAIDASGQAFAVTDNDGVDDSSGETLFFAAGQL</sequence>
<evidence type="ECO:0000256" key="1">
    <source>
        <dbReference type="SAM" id="SignalP"/>
    </source>
</evidence>
<feature type="domain" description="Phytase-like" evidence="2">
    <location>
        <begin position="446"/>
        <end position="706"/>
    </location>
</feature>
<gene>
    <name evidence="3" type="ORF">WNY58_08640</name>
</gene>
<feature type="chain" id="PRO_5045573415" evidence="1">
    <location>
        <begin position="25"/>
        <end position="723"/>
    </location>
</feature>
<dbReference type="PANTHER" id="PTHR46928:SF1">
    <property type="entry name" value="MESENCHYME-SPECIFIC CELL SURFACE GLYCOPROTEIN"/>
    <property type="match status" value="1"/>
</dbReference>
<feature type="signal peptide" evidence="1">
    <location>
        <begin position="1"/>
        <end position="24"/>
    </location>
</feature>
<dbReference type="EMBL" id="JBBMRA010000006">
    <property type="protein sequence ID" value="MEM5536456.1"/>
    <property type="molecule type" value="Genomic_DNA"/>
</dbReference>
<accession>A0ABU9TRX6</accession>
<proteinExistence type="predicted"/>
<dbReference type="RefSeq" id="WP_339889720.1">
    <property type="nucleotide sequence ID" value="NZ_CAXBCE010000001.1"/>
</dbReference>
<dbReference type="InterPro" id="IPR011048">
    <property type="entry name" value="Haem_d1_sf"/>
</dbReference>
<dbReference type="InterPro" id="IPR052956">
    <property type="entry name" value="Mesenchyme-surface_protein"/>
</dbReference>
<dbReference type="PANTHER" id="PTHR46928">
    <property type="entry name" value="MESENCHYME-SPECIFIC CELL SURFACE GLYCOPROTEIN"/>
    <property type="match status" value="1"/>
</dbReference>
<comment type="caution">
    <text evidence="3">The sequence shown here is derived from an EMBL/GenBank/DDBJ whole genome shotgun (WGS) entry which is preliminary data.</text>
</comment>
<keyword evidence="1" id="KW-0732">Signal</keyword>
<name>A0ABU9TRX6_9GAMM</name>
<dbReference type="InterPro" id="IPR015943">
    <property type="entry name" value="WD40/YVTN_repeat-like_dom_sf"/>
</dbReference>
<evidence type="ECO:0000259" key="2">
    <source>
        <dbReference type="Pfam" id="PF13449"/>
    </source>
</evidence>
<reference evidence="3 4" key="1">
    <citation type="submission" date="2024-03" db="EMBL/GenBank/DDBJ databases">
        <title>Community enrichment and isolation of bacterial strains for fucoidan degradation.</title>
        <authorList>
            <person name="Sichert A."/>
        </authorList>
    </citation>
    <scope>NUCLEOTIDE SEQUENCE [LARGE SCALE GENOMIC DNA]</scope>
    <source>
        <strain evidence="3 4">AS76</strain>
    </source>
</reference>
<organism evidence="3 4">
    <name type="scientific">Neptuniibacter pectenicola</name>
    <dbReference type="NCBI Taxonomy" id="1806669"/>
    <lineage>
        <taxon>Bacteria</taxon>
        <taxon>Pseudomonadati</taxon>
        <taxon>Pseudomonadota</taxon>
        <taxon>Gammaproteobacteria</taxon>
        <taxon>Oceanospirillales</taxon>
        <taxon>Oceanospirillaceae</taxon>
        <taxon>Neptuniibacter</taxon>
    </lineage>
</organism>